<dbReference type="PANTHER" id="PTHR35218">
    <property type="entry name" value="RNASE H DOMAIN-CONTAINING PROTEIN"/>
    <property type="match status" value="1"/>
</dbReference>
<dbReference type="Gene3D" id="3.60.10.10">
    <property type="entry name" value="Endonuclease/exonuclease/phosphatase"/>
    <property type="match status" value="1"/>
</dbReference>
<reference evidence="2" key="1">
    <citation type="journal article" date="2013" name="Nat. Biotechnol.">
        <title>Draft genome sequence of chickpea (Cicer arietinum) provides a resource for trait improvement.</title>
        <authorList>
            <person name="Varshney R.K."/>
            <person name="Song C."/>
            <person name="Saxena R.K."/>
            <person name="Azam S."/>
            <person name="Yu S."/>
            <person name="Sharpe A.G."/>
            <person name="Cannon S."/>
            <person name="Baek J."/>
            <person name="Rosen B.D."/>
            <person name="Tar'an B."/>
            <person name="Millan T."/>
            <person name="Zhang X."/>
            <person name="Ramsay L.D."/>
            <person name="Iwata A."/>
            <person name="Wang Y."/>
            <person name="Nelson W."/>
            <person name="Farmer A.D."/>
            <person name="Gaur P.M."/>
            <person name="Soderlund C."/>
            <person name="Penmetsa R.V."/>
            <person name="Xu C."/>
            <person name="Bharti A.K."/>
            <person name="He W."/>
            <person name="Winter P."/>
            <person name="Zhao S."/>
            <person name="Hane J.K."/>
            <person name="Carrasquilla-Garcia N."/>
            <person name="Condie J.A."/>
            <person name="Upadhyaya H.D."/>
            <person name="Luo M.C."/>
            <person name="Thudi M."/>
            <person name="Gowda C.L."/>
            <person name="Singh N.P."/>
            <person name="Lichtenzveig J."/>
            <person name="Gali K.K."/>
            <person name="Rubio J."/>
            <person name="Nadarajan N."/>
            <person name="Dolezel J."/>
            <person name="Bansal K.C."/>
            <person name="Xu X."/>
            <person name="Edwards D."/>
            <person name="Zhang G."/>
            <person name="Kahl G."/>
            <person name="Gil J."/>
            <person name="Singh K.B."/>
            <person name="Datta S.K."/>
            <person name="Jackson S.A."/>
            <person name="Wang J."/>
            <person name="Cook D.R."/>
        </authorList>
    </citation>
    <scope>NUCLEOTIDE SEQUENCE [LARGE SCALE GENOMIC DNA]</scope>
    <source>
        <strain evidence="2">cv. CDC Frontier</strain>
    </source>
</reference>
<dbReference type="OrthoDB" id="1001388at2759"/>
<name>A0A3Q7Y3L2_CICAR</name>
<dbReference type="InterPro" id="IPR005135">
    <property type="entry name" value="Endo/exonuclease/phosphatase"/>
</dbReference>
<dbReference type="GO" id="GO:0003824">
    <property type="term" value="F:catalytic activity"/>
    <property type="evidence" value="ECO:0007669"/>
    <property type="project" value="InterPro"/>
</dbReference>
<protein>
    <submittedName>
        <fullName evidence="3">Uncharacterized protein LOC101507983</fullName>
    </submittedName>
</protein>
<reference evidence="3" key="2">
    <citation type="submission" date="2025-08" db="UniProtKB">
        <authorList>
            <consortium name="RefSeq"/>
        </authorList>
    </citation>
    <scope>IDENTIFICATION</scope>
    <source>
        <tissue evidence="3">Etiolated seedlings</tissue>
    </source>
</reference>
<evidence type="ECO:0000259" key="1">
    <source>
        <dbReference type="Pfam" id="PF03372"/>
    </source>
</evidence>
<dbReference type="KEGG" id="cam:101507983"/>
<accession>A0A3Q7Y3L2</accession>
<dbReference type="PANTHER" id="PTHR35218:SF9">
    <property type="entry name" value="ENDONUCLEASE_EXONUCLEASE_PHOSPHATASE DOMAIN-CONTAINING PROTEIN"/>
    <property type="match status" value="1"/>
</dbReference>
<dbReference type="Proteomes" id="UP000087171">
    <property type="component" value="Chromosome Ca7"/>
</dbReference>
<sequence length="604" mass="69863">MSIISWNYRGLGNLRTVPNLKFLVRNYNSDIIFLYKTLVNLNKIEELRVFLGYDFCFSTSREGRGGGIAMLCHSFFPCVIIGFLTNHIDVEAEENSVGRWRLTGYYNYPKSRRRRDAWNMLRNLAHVSNLPWCIIGDFNDILSSNEKKGRVNREQWLINGFRQAVSDSELTDVHMDGYPFTWFKILGTERAVEERLDCALANSLWHLTFPNANLVNLGGRRQIRSNSRTLKFKNAWLLEPEFDDFVRPRWLSNYHPDLLAKLEICAHDMAAWGRINCLKLRQEITQCKKALERERELGSDANVERTHNVHAPVLNALSRVIDLKDNDKLFASFLIEEFKEAVFSMEADQCLGPNGLNPRFYHHFWSLCGSEIFQQCCDWLLTGVFPSTLNVTNITLIPKGDEQKTMTYWRPIALLPNSSILENAMEALEIVHYMKSKTRGRVGDVTLKLDFNKAYDRIGWVTFKRCLLLWVLQINGKVYDKSELFSTNLGHNPSYGWRSIWSAKPLLHEGSRWSIGNMSSISLWNNNWLSDGSNLVKPSRVLDQHANACVDSFLMPWQKEWNSSLVTTMFDPSTVQKILKTPLLDSLRENTRVWKIDSSGMYTV</sequence>
<dbReference type="Pfam" id="PF03372">
    <property type="entry name" value="Exo_endo_phos"/>
    <property type="match status" value="1"/>
</dbReference>
<dbReference type="SUPFAM" id="SSF56219">
    <property type="entry name" value="DNase I-like"/>
    <property type="match status" value="1"/>
</dbReference>
<dbReference type="InterPro" id="IPR036691">
    <property type="entry name" value="Endo/exonu/phosph_ase_sf"/>
</dbReference>
<dbReference type="STRING" id="3827.A0A3Q7Y3L2"/>
<dbReference type="GeneID" id="101507983"/>
<dbReference type="AlphaFoldDB" id="A0A3Q7Y3L2"/>
<organism evidence="2 3">
    <name type="scientific">Cicer arietinum</name>
    <name type="common">Chickpea</name>
    <name type="synonym">Garbanzo</name>
    <dbReference type="NCBI Taxonomy" id="3827"/>
    <lineage>
        <taxon>Eukaryota</taxon>
        <taxon>Viridiplantae</taxon>
        <taxon>Streptophyta</taxon>
        <taxon>Embryophyta</taxon>
        <taxon>Tracheophyta</taxon>
        <taxon>Spermatophyta</taxon>
        <taxon>Magnoliopsida</taxon>
        <taxon>eudicotyledons</taxon>
        <taxon>Gunneridae</taxon>
        <taxon>Pentapetalae</taxon>
        <taxon>rosids</taxon>
        <taxon>fabids</taxon>
        <taxon>Fabales</taxon>
        <taxon>Fabaceae</taxon>
        <taxon>Papilionoideae</taxon>
        <taxon>50 kb inversion clade</taxon>
        <taxon>NPAAA clade</taxon>
        <taxon>Hologalegina</taxon>
        <taxon>IRL clade</taxon>
        <taxon>Cicereae</taxon>
        <taxon>Cicer</taxon>
    </lineage>
</organism>
<proteinExistence type="predicted"/>
<feature type="domain" description="Endonuclease/exonuclease/phosphatase" evidence="1">
    <location>
        <begin position="27"/>
        <end position="201"/>
    </location>
</feature>
<dbReference type="RefSeq" id="XP_027192706.1">
    <property type="nucleotide sequence ID" value="XM_027336905.1"/>
</dbReference>
<evidence type="ECO:0000313" key="2">
    <source>
        <dbReference type="Proteomes" id="UP000087171"/>
    </source>
</evidence>
<evidence type="ECO:0000313" key="3">
    <source>
        <dbReference type="RefSeq" id="XP_027192706.1"/>
    </source>
</evidence>
<gene>
    <name evidence="3" type="primary">LOC101507983</name>
</gene>
<keyword evidence="2" id="KW-1185">Reference proteome</keyword>